<organism evidence="2 4">
    <name type="scientific">Boothiomyces macroporosus</name>
    <dbReference type="NCBI Taxonomy" id="261099"/>
    <lineage>
        <taxon>Eukaryota</taxon>
        <taxon>Fungi</taxon>
        <taxon>Fungi incertae sedis</taxon>
        <taxon>Chytridiomycota</taxon>
        <taxon>Chytridiomycota incertae sedis</taxon>
        <taxon>Chytridiomycetes</taxon>
        <taxon>Rhizophydiales</taxon>
        <taxon>Terramycetaceae</taxon>
        <taxon>Boothiomyces</taxon>
    </lineage>
</organism>
<gene>
    <name evidence="2" type="ORF">HK103_004403</name>
    <name evidence="3" type="ORF">HK103_004419</name>
</gene>
<sequence length="199" mass="23472">MTSKEQELHSIIEQKEKEIKNQKHTIILLKHQLNLLQRKNQSAAETQTDERVETRAVEIIHKTITQLKSLIEKDIIADIPDQGLTFIVKALLSLHHKHNLLVEANNKLVVQNKEFIKENLLLLKRKKVIQDDLNTITVLLENKKEKLENEKQEIEILQKHHIGKYLEEYFEKKVEAPSNRFPEFKRDGKDNKKFKGKFC</sequence>
<dbReference type="EMBL" id="JADGKB010000036">
    <property type="protein sequence ID" value="KAJ3257647.1"/>
    <property type="molecule type" value="Genomic_DNA"/>
</dbReference>
<keyword evidence="1" id="KW-0175">Coiled coil</keyword>
<evidence type="ECO:0000313" key="4">
    <source>
        <dbReference type="Proteomes" id="UP001210925"/>
    </source>
</evidence>
<name>A0AAD5UGN9_9FUNG</name>
<dbReference type="AlphaFoldDB" id="A0AAD5UGN9"/>
<reference evidence="2" key="1">
    <citation type="submission" date="2020-05" db="EMBL/GenBank/DDBJ databases">
        <title>Phylogenomic resolution of chytrid fungi.</title>
        <authorList>
            <person name="Stajich J.E."/>
            <person name="Amses K."/>
            <person name="Simmons R."/>
            <person name="Seto K."/>
            <person name="Myers J."/>
            <person name="Bonds A."/>
            <person name="Quandt C.A."/>
            <person name="Barry K."/>
            <person name="Liu P."/>
            <person name="Grigoriev I."/>
            <person name="Longcore J.E."/>
            <person name="James T.Y."/>
        </authorList>
    </citation>
    <scope>NUCLEOTIDE SEQUENCE</scope>
    <source>
        <strain evidence="2">PLAUS21</strain>
    </source>
</reference>
<protein>
    <submittedName>
        <fullName evidence="2">Uncharacterized protein</fullName>
    </submittedName>
</protein>
<proteinExistence type="predicted"/>
<feature type="coiled-coil region" evidence="1">
    <location>
        <begin position="130"/>
        <end position="160"/>
    </location>
</feature>
<evidence type="ECO:0000313" key="2">
    <source>
        <dbReference type="EMBL" id="KAJ3257631.1"/>
    </source>
</evidence>
<dbReference type="EMBL" id="JADGKB010000036">
    <property type="protein sequence ID" value="KAJ3257631.1"/>
    <property type="molecule type" value="Genomic_DNA"/>
</dbReference>
<evidence type="ECO:0000256" key="1">
    <source>
        <dbReference type="SAM" id="Coils"/>
    </source>
</evidence>
<evidence type="ECO:0000313" key="3">
    <source>
        <dbReference type="EMBL" id="KAJ3257647.1"/>
    </source>
</evidence>
<comment type="caution">
    <text evidence="2">The sequence shown here is derived from an EMBL/GenBank/DDBJ whole genome shotgun (WGS) entry which is preliminary data.</text>
</comment>
<keyword evidence="4" id="KW-1185">Reference proteome</keyword>
<dbReference type="Proteomes" id="UP001210925">
    <property type="component" value="Unassembled WGS sequence"/>
</dbReference>
<accession>A0AAD5UGN9</accession>